<dbReference type="Proteomes" id="UP000278475">
    <property type="component" value="Unassembled WGS sequence"/>
</dbReference>
<feature type="domain" description="4Fe-4S ferredoxin-type" evidence="5">
    <location>
        <begin position="45"/>
        <end position="74"/>
    </location>
</feature>
<dbReference type="InterPro" id="IPR017900">
    <property type="entry name" value="4Fe4S_Fe_S_CS"/>
</dbReference>
<sequence length="174" mass="19288">MTSLITFLRLLIEGSYRNIVRILFKADRATSMEIRNKVLTLSVEYPPTVIDELCLGCGACAHICPVEAITMVKLDKPVEVIEGYVKEQVPRIDPEKCIYCLNCHDYCTIFALFGEAAPIHPRHVGPAKMTLQELLKKPIKVPPEKLEEFAEIVPRELLRALEARKVGGGGGSGA</sequence>
<dbReference type="PROSITE" id="PS51379">
    <property type="entry name" value="4FE4S_FER_2"/>
    <property type="match status" value="2"/>
</dbReference>
<evidence type="ECO:0000259" key="5">
    <source>
        <dbReference type="PROSITE" id="PS51379"/>
    </source>
</evidence>
<keyword evidence="4" id="KW-0411">Iron-sulfur</keyword>
<dbReference type="Gene3D" id="3.30.70.3270">
    <property type="match status" value="1"/>
</dbReference>
<dbReference type="InterPro" id="IPR050572">
    <property type="entry name" value="Fe-S_Ferredoxin"/>
</dbReference>
<keyword evidence="1" id="KW-0004">4Fe-4S</keyword>
<evidence type="ECO:0000256" key="4">
    <source>
        <dbReference type="ARBA" id="ARBA00023014"/>
    </source>
</evidence>
<keyword evidence="2" id="KW-0479">Metal-binding</keyword>
<evidence type="ECO:0000256" key="3">
    <source>
        <dbReference type="ARBA" id="ARBA00023004"/>
    </source>
</evidence>
<dbReference type="GO" id="GO:0046872">
    <property type="term" value="F:metal ion binding"/>
    <property type="evidence" value="ECO:0007669"/>
    <property type="project" value="UniProtKB-KW"/>
</dbReference>
<evidence type="ECO:0000256" key="1">
    <source>
        <dbReference type="ARBA" id="ARBA00022485"/>
    </source>
</evidence>
<dbReference type="SUPFAM" id="SSF54862">
    <property type="entry name" value="4Fe-4S ferredoxins"/>
    <property type="match status" value="1"/>
</dbReference>
<gene>
    <name evidence="6" type="ORF">DRJ31_05985</name>
</gene>
<dbReference type="GO" id="GO:0016491">
    <property type="term" value="F:oxidoreductase activity"/>
    <property type="evidence" value="ECO:0007669"/>
    <property type="project" value="UniProtKB-ARBA"/>
</dbReference>
<organism evidence="6 7">
    <name type="scientific">Thermoproteota archaeon</name>
    <dbReference type="NCBI Taxonomy" id="2056631"/>
    <lineage>
        <taxon>Archaea</taxon>
        <taxon>Thermoproteota</taxon>
    </lineage>
</organism>
<feature type="domain" description="4Fe-4S ferredoxin-type" evidence="5">
    <location>
        <begin position="88"/>
        <end position="117"/>
    </location>
</feature>
<protein>
    <submittedName>
        <fullName evidence="6">Ferredoxin</fullName>
    </submittedName>
</protein>
<dbReference type="NCBIfam" id="NF004914">
    <property type="entry name" value="PRK06273.1"/>
    <property type="match status" value="1"/>
</dbReference>
<dbReference type="EMBL" id="QMQV01000050">
    <property type="protein sequence ID" value="RLE49045.1"/>
    <property type="molecule type" value="Genomic_DNA"/>
</dbReference>
<dbReference type="PANTHER" id="PTHR43687">
    <property type="entry name" value="ADENYLYLSULFATE REDUCTASE, BETA SUBUNIT"/>
    <property type="match status" value="1"/>
</dbReference>
<dbReference type="GO" id="GO:0051539">
    <property type="term" value="F:4 iron, 4 sulfur cluster binding"/>
    <property type="evidence" value="ECO:0007669"/>
    <property type="project" value="UniProtKB-KW"/>
</dbReference>
<accession>A0A497ENW2</accession>
<keyword evidence="3" id="KW-0408">Iron</keyword>
<evidence type="ECO:0000313" key="7">
    <source>
        <dbReference type="Proteomes" id="UP000278475"/>
    </source>
</evidence>
<dbReference type="AlphaFoldDB" id="A0A497ENW2"/>
<dbReference type="Pfam" id="PF12838">
    <property type="entry name" value="Fer4_7"/>
    <property type="match status" value="1"/>
</dbReference>
<evidence type="ECO:0000256" key="2">
    <source>
        <dbReference type="ARBA" id="ARBA00022723"/>
    </source>
</evidence>
<evidence type="ECO:0000313" key="6">
    <source>
        <dbReference type="EMBL" id="RLE49045.1"/>
    </source>
</evidence>
<reference evidence="6 7" key="1">
    <citation type="submission" date="2018-06" db="EMBL/GenBank/DDBJ databases">
        <title>Extensive metabolic versatility and redundancy in microbially diverse, dynamic hydrothermal sediments.</title>
        <authorList>
            <person name="Dombrowski N."/>
            <person name="Teske A."/>
            <person name="Baker B.J."/>
        </authorList>
    </citation>
    <scope>NUCLEOTIDE SEQUENCE [LARGE SCALE GENOMIC DNA]</scope>
    <source>
        <strain evidence="6">B66_G16</strain>
    </source>
</reference>
<name>A0A497ENW2_9CREN</name>
<proteinExistence type="predicted"/>
<comment type="caution">
    <text evidence="6">The sequence shown here is derived from an EMBL/GenBank/DDBJ whole genome shotgun (WGS) entry which is preliminary data.</text>
</comment>
<dbReference type="InterPro" id="IPR017896">
    <property type="entry name" value="4Fe4S_Fe-S-bd"/>
</dbReference>
<dbReference type="PANTHER" id="PTHR43687:SF5">
    <property type="entry name" value="4FE-4S FERREDOXIN-TYPE DOMAIN-CONTAINING PROTEIN"/>
    <property type="match status" value="1"/>
</dbReference>
<dbReference type="PROSITE" id="PS00198">
    <property type="entry name" value="4FE4S_FER_1"/>
    <property type="match status" value="1"/>
</dbReference>